<sequence length="255" mass="28266">MVDFSPPPLLQIRGLRKAFGALEVTRGVELRIEPGEIHAIIGPNGAGKTSLINQISGELEADSGSILFAGRELRGLAVHQRARLGLGRTYQTSSLFDRMSVEHNVMLALQSREGHSFRFWRPTASDPRLINPAREILQRLDLLPLRTQRAADLAHGQRRQLEIAMALATRPKLLLLDEPMAGMGQEESWQMVEALRRLGKEVSILFVEHDMETVFALADRISVLVYGRVIACGDADSIRNDPQVRSAYLGGIEDA</sequence>
<keyword evidence="6" id="KW-1185">Reference proteome</keyword>
<evidence type="ECO:0000313" key="6">
    <source>
        <dbReference type="Proteomes" id="UP000280792"/>
    </source>
</evidence>
<dbReference type="CDD" id="cd03219">
    <property type="entry name" value="ABC_Mj1267_LivG_branched"/>
    <property type="match status" value="1"/>
</dbReference>
<keyword evidence="1" id="KW-0813">Transport</keyword>
<dbReference type="InterPro" id="IPR027417">
    <property type="entry name" value="P-loop_NTPase"/>
</dbReference>
<gene>
    <name evidence="5" type="ORF">D0544_09745</name>
</gene>
<dbReference type="InterPro" id="IPR032823">
    <property type="entry name" value="BCA_ABC_TP_C"/>
</dbReference>
<organism evidence="5 6">
    <name type="scientific">Aestuariirhabdus litorea</name>
    <dbReference type="NCBI Taxonomy" id="2528527"/>
    <lineage>
        <taxon>Bacteria</taxon>
        <taxon>Pseudomonadati</taxon>
        <taxon>Pseudomonadota</taxon>
        <taxon>Gammaproteobacteria</taxon>
        <taxon>Oceanospirillales</taxon>
        <taxon>Aestuariirhabdaceae</taxon>
        <taxon>Aestuariirhabdus</taxon>
    </lineage>
</organism>
<dbReference type="Gene3D" id="3.40.50.300">
    <property type="entry name" value="P-loop containing nucleotide triphosphate hydrolases"/>
    <property type="match status" value="1"/>
</dbReference>
<reference evidence="5 6" key="2">
    <citation type="submission" date="2018-12" db="EMBL/GenBank/DDBJ databases">
        <title>Simiduia agarivorans gen. nov., sp. nov., a marine, agarolytic bacterium isolated from shallow coastal water from Keelung, Taiwan.</title>
        <authorList>
            <person name="Shieh W.Y."/>
        </authorList>
    </citation>
    <scope>NUCLEOTIDE SEQUENCE [LARGE SCALE GENOMIC DNA]</scope>
    <source>
        <strain evidence="5 6">GTF-13</strain>
    </source>
</reference>
<dbReference type="PANTHER" id="PTHR45772">
    <property type="entry name" value="CONSERVED COMPONENT OF ABC TRANSPORTER FOR NATURAL AMINO ACIDS-RELATED"/>
    <property type="match status" value="1"/>
</dbReference>
<dbReference type="InterPro" id="IPR003439">
    <property type="entry name" value="ABC_transporter-like_ATP-bd"/>
</dbReference>
<dbReference type="GO" id="GO:0005886">
    <property type="term" value="C:plasma membrane"/>
    <property type="evidence" value="ECO:0007669"/>
    <property type="project" value="TreeGrafter"/>
</dbReference>
<keyword evidence="3 5" id="KW-0067">ATP-binding</keyword>
<evidence type="ECO:0000259" key="4">
    <source>
        <dbReference type="PROSITE" id="PS50893"/>
    </source>
</evidence>
<dbReference type="Proteomes" id="UP000280792">
    <property type="component" value="Unassembled WGS sequence"/>
</dbReference>
<dbReference type="RefSeq" id="WP_125015746.1">
    <property type="nucleotide sequence ID" value="NZ_QWEZ01000001.1"/>
</dbReference>
<protein>
    <submittedName>
        <fullName evidence="5">ABC transporter ATP-binding protein</fullName>
    </submittedName>
</protein>
<dbReference type="EMBL" id="QWEZ01000001">
    <property type="protein sequence ID" value="RRJ85320.1"/>
    <property type="molecule type" value="Genomic_DNA"/>
</dbReference>
<accession>A0A3P3VRR7</accession>
<dbReference type="AlphaFoldDB" id="A0A3P3VRR7"/>
<dbReference type="PROSITE" id="PS50893">
    <property type="entry name" value="ABC_TRANSPORTER_2"/>
    <property type="match status" value="1"/>
</dbReference>
<dbReference type="Pfam" id="PF00005">
    <property type="entry name" value="ABC_tran"/>
    <property type="match status" value="1"/>
</dbReference>
<dbReference type="PANTHER" id="PTHR45772:SF2">
    <property type="entry name" value="ABC TRANSPORTER ATP-BINDING PROTEIN"/>
    <property type="match status" value="1"/>
</dbReference>
<feature type="domain" description="ABC transporter" evidence="4">
    <location>
        <begin position="10"/>
        <end position="251"/>
    </location>
</feature>
<reference evidence="5 6" key="1">
    <citation type="submission" date="2018-08" db="EMBL/GenBank/DDBJ databases">
        <authorList>
            <person name="Khan S.A."/>
        </authorList>
    </citation>
    <scope>NUCLEOTIDE SEQUENCE [LARGE SCALE GENOMIC DNA]</scope>
    <source>
        <strain evidence="5 6">GTF-13</strain>
    </source>
</reference>
<dbReference type="Pfam" id="PF12399">
    <property type="entry name" value="BCA_ABC_TP_C"/>
    <property type="match status" value="1"/>
</dbReference>
<dbReference type="SUPFAM" id="SSF52540">
    <property type="entry name" value="P-loop containing nucleoside triphosphate hydrolases"/>
    <property type="match status" value="1"/>
</dbReference>
<keyword evidence="2" id="KW-0547">Nucleotide-binding</keyword>
<comment type="caution">
    <text evidence="5">The sequence shown here is derived from an EMBL/GenBank/DDBJ whole genome shotgun (WGS) entry which is preliminary data.</text>
</comment>
<dbReference type="SMART" id="SM00382">
    <property type="entry name" value="AAA"/>
    <property type="match status" value="1"/>
</dbReference>
<dbReference type="InterPro" id="IPR003593">
    <property type="entry name" value="AAA+_ATPase"/>
</dbReference>
<evidence type="ECO:0000313" key="5">
    <source>
        <dbReference type="EMBL" id="RRJ85320.1"/>
    </source>
</evidence>
<evidence type="ECO:0000256" key="3">
    <source>
        <dbReference type="ARBA" id="ARBA00022840"/>
    </source>
</evidence>
<dbReference type="GO" id="GO:0005524">
    <property type="term" value="F:ATP binding"/>
    <property type="evidence" value="ECO:0007669"/>
    <property type="project" value="UniProtKB-KW"/>
</dbReference>
<dbReference type="InterPro" id="IPR051120">
    <property type="entry name" value="ABC_AA/LPS_Transport"/>
</dbReference>
<dbReference type="GO" id="GO:0016887">
    <property type="term" value="F:ATP hydrolysis activity"/>
    <property type="evidence" value="ECO:0007669"/>
    <property type="project" value="InterPro"/>
</dbReference>
<evidence type="ECO:0000256" key="2">
    <source>
        <dbReference type="ARBA" id="ARBA00022741"/>
    </source>
</evidence>
<evidence type="ECO:0000256" key="1">
    <source>
        <dbReference type="ARBA" id="ARBA00022448"/>
    </source>
</evidence>
<proteinExistence type="predicted"/>
<name>A0A3P3VRR7_9GAMM</name>